<keyword evidence="3" id="KW-0443">Lipid metabolism</keyword>
<name>A0A940DHR6_9FIRM</name>
<gene>
    <name evidence="4" type="primary">fabG</name>
    <name evidence="4" type="ORF">IAB16_06560</name>
</gene>
<dbReference type="PANTHER" id="PTHR42879:SF2">
    <property type="entry name" value="3-OXOACYL-[ACYL-CARRIER-PROTEIN] REDUCTASE FABG"/>
    <property type="match status" value="1"/>
</dbReference>
<accession>A0A940DHR6</accession>
<evidence type="ECO:0000313" key="4">
    <source>
        <dbReference type="EMBL" id="MBO8424664.1"/>
    </source>
</evidence>
<evidence type="ECO:0000256" key="2">
    <source>
        <dbReference type="ARBA" id="ARBA00023002"/>
    </source>
</evidence>
<dbReference type="GO" id="GO:0008202">
    <property type="term" value="P:steroid metabolic process"/>
    <property type="evidence" value="ECO:0007669"/>
    <property type="project" value="UniProtKB-KW"/>
</dbReference>
<evidence type="ECO:0000313" key="5">
    <source>
        <dbReference type="Proteomes" id="UP000727857"/>
    </source>
</evidence>
<dbReference type="PRINTS" id="PR00081">
    <property type="entry name" value="GDHRDH"/>
</dbReference>
<protein>
    <submittedName>
        <fullName evidence="4">3-oxoacyl-ACP reductase FabG</fullName>
    </submittedName>
</protein>
<reference evidence="4" key="2">
    <citation type="journal article" date="2021" name="PeerJ">
        <title>Extensive microbial diversity within the chicken gut microbiome revealed by metagenomics and culture.</title>
        <authorList>
            <person name="Gilroy R."/>
            <person name="Ravi A."/>
            <person name="Getino M."/>
            <person name="Pursley I."/>
            <person name="Horton D.L."/>
            <person name="Alikhan N.F."/>
            <person name="Baker D."/>
            <person name="Gharbi K."/>
            <person name="Hall N."/>
            <person name="Watson M."/>
            <person name="Adriaenssens E.M."/>
            <person name="Foster-Nyarko E."/>
            <person name="Jarju S."/>
            <person name="Secka A."/>
            <person name="Antonio M."/>
            <person name="Oren A."/>
            <person name="Chaudhuri R.R."/>
            <person name="La Ragione R."/>
            <person name="Hildebrand F."/>
            <person name="Pallen M.J."/>
        </authorList>
    </citation>
    <scope>NUCLEOTIDE SEQUENCE</scope>
    <source>
        <strain evidence="4">517</strain>
    </source>
</reference>
<keyword evidence="3" id="KW-0753">Steroid metabolism</keyword>
<dbReference type="PROSITE" id="PS00061">
    <property type="entry name" value="ADH_SHORT"/>
    <property type="match status" value="1"/>
</dbReference>
<dbReference type="Gene3D" id="3.40.50.720">
    <property type="entry name" value="NAD(P)-binding Rossmann-like Domain"/>
    <property type="match status" value="1"/>
</dbReference>
<reference evidence="4" key="1">
    <citation type="submission" date="2020-10" db="EMBL/GenBank/DDBJ databases">
        <authorList>
            <person name="Gilroy R."/>
        </authorList>
    </citation>
    <scope>NUCLEOTIDE SEQUENCE</scope>
    <source>
        <strain evidence="4">517</strain>
    </source>
</reference>
<dbReference type="AlphaFoldDB" id="A0A940DHR6"/>
<dbReference type="PANTHER" id="PTHR42879">
    <property type="entry name" value="3-OXOACYL-(ACYL-CARRIER-PROTEIN) REDUCTASE"/>
    <property type="match status" value="1"/>
</dbReference>
<keyword evidence="2" id="KW-0560">Oxidoreductase</keyword>
<dbReference type="InterPro" id="IPR036291">
    <property type="entry name" value="NAD(P)-bd_dom_sf"/>
</dbReference>
<dbReference type="EMBL" id="JADINF010000165">
    <property type="protein sequence ID" value="MBO8424664.1"/>
    <property type="molecule type" value="Genomic_DNA"/>
</dbReference>
<dbReference type="InterPro" id="IPR050259">
    <property type="entry name" value="SDR"/>
</dbReference>
<dbReference type="Proteomes" id="UP000727857">
    <property type="component" value="Unassembled WGS sequence"/>
</dbReference>
<evidence type="ECO:0000256" key="1">
    <source>
        <dbReference type="ARBA" id="ARBA00006484"/>
    </source>
</evidence>
<comment type="similarity">
    <text evidence="1">Belongs to the short-chain dehydrogenases/reductases (SDR) family.</text>
</comment>
<dbReference type="FunFam" id="3.40.50.720:FF:000173">
    <property type="entry name" value="3-oxoacyl-[acyl-carrier protein] reductase"/>
    <property type="match status" value="1"/>
</dbReference>
<dbReference type="SUPFAM" id="SSF51735">
    <property type="entry name" value="NAD(P)-binding Rossmann-fold domains"/>
    <property type="match status" value="1"/>
</dbReference>
<dbReference type="PRINTS" id="PR00080">
    <property type="entry name" value="SDRFAMILY"/>
</dbReference>
<sequence>MKRVLVTGGSRGIGAAIVKKLVSSGYDVYFTYNASEEAARALSSETGAKALKCDVRSAEEVKRAVAEARAEIVVNNAGVAGFGQIQDVTDEEWARITETDLGGAFAVIRAAAPYMISVKYGRIVNISSMWGMRGASCESVYAAAKAGLIGLTRSLARELGPSGITVNCVAPGYILTDMNSALDDEARAALVEETPLMRAGTPEDVAEAVAFLIGDGASFITGAVLPVDGGYTV</sequence>
<dbReference type="GO" id="GO:0032787">
    <property type="term" value="P:monocarboxylic acid metabolic process"/>
    <property type="evidence" value="ECO:0007669"/>
    <property type="project" value="UniProtKB-ARBA"/>
</dbReference>
<dbReference type="NCBIfam" id="NF009466">
    <property type="entry name" value="PRK12826.1-2"/>
    <property type="match status" value="1"/>
</dbReference>
<dbReference type="InterPro" id="IPR020904">
    <property type="entry name" value="Sc_DH/Rdtase_CS"/>
</dbReference>
<dbReference type="Pfam" id="PF13561">
    <property type="entry name" value="adh_short_C2"/>
    <property type="match status" value="1"/>
</dbReference>
<organism evidence="4 5">
    <name type="scientific">Candidatus Stercoripulliclostridium pullicola</name>
    <dbReference type="NCBI Taxonomy" id="2840953"/>
    <lineage>
        <taxon>Bacteria</taxon>
        <taxon>Bacillati</taxon>
        <taxon>Bacillota</taxon>
        <taxon>Clostridia</taxon>
        <taxon>Eubacteriales</taxon>
        <taxon>Candidatus Stercoripulliclostridium</taxon>
    </lineage>
</organism>
<proteinExistence type="inferred from homology"/>
<dbReference type="GO" id="GO:0016491">
    <property type="term" value="F:oxidoreductase activity"/>
    <property type="evidence" value="ECO:0007669"/>
    <property type="project" value="UniProtKB-KW"/>
</dbReference>
<comment type="caution">
    <text evidence="4">The sequence shown here is derived from an EMBL/GenBank/DDBJ whole genome shotgun (WGS) entry which is preliminary data.</text>
</comment>
<dbReference type="InterPro" id="IPR002347">
    <property type="entry name" value="SDR_fam"/>
</dbReference>
<evidence type="ECO:0000256" key="3">
    <source>
        <dbReference type="ARBA" id="ARBA00023221"/>
    </source>
</evidence>